<dbReference type="PROSITE" id="PS51257">
    <property type="entry name" value="PROKAR_LIPOPROTEIN"/>
    <property type="match status" value="1"/>
</dbReference>
<organism evidence="2 3">
    <name type="scientific">Variovorax ginsengisoli</name>
    <dbReference type="NCBI Taxonomy" id="363844"/>
    <lineage>
        <taxon>Bacteria</taxon>
        <taxon>Pseudomonadati</taxon>
        <taxon>Pseudomonadota</taxon>
        <taxon>Betaproteobacteria</taxon>
        <taxon>Burkholderiales</taxon>
        <taxon>Comamonadaceae</taxon>
        <taxon>Variovorax</taxon>
    </lineage>
</organism>
<keyword evidence="1" id="KW-0472">Membrane</keyword>
<feature type="transmembrane region" description="Helical" evidence="1">
    <location>
        <begin position="20"/>
        <end position="43"/>
    </location>
</feature>
<keyword evidence="3" id="KW-1185">Reference proteome</keyword>
<sequence>MSTWVRCLGGGMWLAACLWAWHAGWLGPVAAGVAGAASLLVWWGAGGAPRRRRTALRYVEMAKQPVGMP</sequence>
<evidence type="ECO:0000256" key="1">
    <source>
        <dbReference type="SAM" id="Phobius"/>
    </source>
</evidence>
<keyword evidence="1" id="KW-0812">Transmembrane</keyword>
<comment type="caution">
    <text evidence="2">The sequence shown here is derived from an EMBL/GenBank/DDBJ whole genome shotgun (WGS) entry which is preliminary data.</text>
</comment>
<protein>
    <submittedName>
        <fullName evidence="2">Uncharacterized protein</fullName>
    </submittedName>
</protein>
<accession>A0ABT9SCQ7</accession>
<evidence type="ECO:0000313" key="3">
    <source>
        <dbReference type="Proteomes" id="UP001226867"/>
    </source>
</evidence>
<name>A0ABT9SCQ7_9BURK</name>
<dbReference type="Proteomes" id="UP001226867">
    <property type="component" value="Unassembled WGS sequence"/>
</dbReference>
<reference evidence="2 3" key="1">
    <citation type="submission" date="2023-07" db="EMBL/GenBank/DDBJ databases">
        <title>Sorghum-associated microbial communities from plants grown in Nebraska, USA.</title>
        <authorList>
            <person name="Schachtman D."/>
        </authorList>
    </citation>
    <scope>NUCLEOTIDE SEQUENCE [LARGE SCALE GENOMIC DNA]</scope>
    <source>
        <strain evidence="2 3">DS1607</strain>
    </source>
</reference>
<dbReference type="RefSeq" id="WP_307690972.1">
    <property type="nucleotide sequence ID" value="NZ_JAUSRO010000011.1"/>
</dbReference>
<evidence type="ECO:0000313" key="2">
    <source>
        <dbReference type="EMBL" id="MDP9901187.1"/>
    </source>
</evidence>
<proteinExistence type="predicted"/>
<dbReference type="EMBL" id="JAUSRO010000011">
    <property type="protein sequence ID" value="MDP9901187.1"/>
    <property type="molecule type" value="Genomic_DNA"/>
</dbReference>
<keyword evidence="1" id="KW-1133">Transmembrane helix</keyword>
<gene>
    <name evidence="2" type="ORF">J2W36_003453</name>
</gene>